<evidence type="ECO:0008006" key="4">
    <source>
        <dbReference type="Google" id="ProtNLM"/>
    </source>
</evidence>
<protein>
    <recommendedName>
        <fullName evidence="4">Polyketide cyclase / dehydrase and lipid transport</fullName>
    </recommendedName>
</protein>
<dbReference type="CDD" id="cd07812">
    <property type="entry name" value="SRPBCC"/>
    <property type="match status" value="1"/>
</dbReference>
<keyword evidence="1" id="KW-1133">Transmembrane helix</keyword>
<evidence type="ECO:0000313" key="3">
    <source>
        <dbReference type="Proteomes" id="UP001185092"/>
    </source>
</evidence>
<proteinExistence type="predicted"/>
<evidence type="ECO:0000313" key="2">
    <source>
        <dbReference type="EMBL" id="MDR6240754.1"/>
    </source>
</evidence>
<keyword evidence="1" id="KW-0812">Transmembrane</keyword>
<sequence length="173" mass="20175">MFSFLYVILCLAGIVPLVFLAGCLLPKQRVVERKIKINAPLERVWDTVTDIANQGDWRSDLEYVKVIEDTNGKLIWEEKPCKGKSILFEEVEKVDCSTYRIKIIESSFNEGHWIGRFSFNHNQTTFISRECIIIKNPMVRLMSYFIISVDKLVETYQQDLKEFLETSNNSNIK</sequence>
<dbReference type="RefSeq" id="WP_309940951.1">
    <property type="nucleotide sequence ID" value="NZ_AP025306.1"/>
</dbReference>
<keyword evidence="1" id="KW-0472">Membrane</keyword>
<dbReference type="AlphaFoldDB" id="A0AAE3XSI9"/>
<dbReference type="Proteomes" id="UP001185092">
    <property type="component" value="Unassembled WGS sequence"/>
</dbReference>
<name>A0AAE3XSI9_9BACT</name>
<keyword evidence="3" id="KW-1185">Reference proteome</keyword>
<reference evidence="2" key="1">
    <citation type="submission" date="2023-07" db="EMBL/GenBank/DDBJ databases">
        <title>Genomic Encyclopedia of Type Strains, Phase IV (KMG-IV): sequencing the most valuable type-strain genomes for metagenomic binning, comparative biology and taxonomic classification.</title>
        <authorList>
            <person name="Goeker M."/>
        </authorList>
    </citation>
    <scope>NUCLEOTIDE SEQUENCE</scope>
    <source>
        <strain evidence="2">DSM 26174</strain>
    </source>
</reference>
<dbReference type="EMBL" id="JAVDQD010000005">
    <property type="protein sequence ID" value="MDR6240754.1"/>
    <property type="molecule type" value="Genomic_DNA"/>
</dbReference>
<dbReference type="Gene3D" id="3.30.530.20">
    <property type="match status" value="1"/>
</dbReference>
<dbReference type="InterPro" id="IPR023393">
    <property type="entry name" value="START-like_dom_sf"/>
</dbReference>
<organism evidence="2 3">
    <name type="scientific">Aureibacter tunicatorum</name>
    <dbReference type="NCBI Taxonomy" id="866807"/>
    <lineage>
        <taxon>Bacteria</taxon>
        <taxon>Pseudomonadati</taxon>
        <taxon>Bacteroidota</taxon>
        <taxon>Cytophagia</taxon>
        <taxon>Cytophagales</taxon>
        <taxon>Persicobacteraceae</taxon>
        <taxon>Aureibacter</taxon>
    </lineage>
</organism>
<evidence type="ECO:0000256" key="1">
    <source>
        <dbReference type="SAM" id="Phobius"/>
    </source>
</evidence>
<dbReference type="SUPFAM" id="SSF55961">
    <property type="entry name" value="Bet v1-like"/>
    <property type="match status" value="1"/>
</dbReference>
<dbReference type="InterPro" id="IPR019587">
    <property type="entry name" value="Polyketide_cyclase/dehydratase"/>
</dbReference>
<gene>
    <name evidence="2" type="ORF">HNQ88_003830</name>
</gene>
<dbReference type="Pfam" id="PF10604">
    <property type="entry name" value="Polyketide_cyc2"/>
    <property type="match status" value="1"/>
</dbReference>
<accession>A0AAE3XSI9</accession>
<feature type="transmembrane region" description="Helical" evidence="1">
    <location>
        <begin position="6"/>
        <end position="26"/>
    </location>
</feature>
<comment type="caution">
    <text evidence="2">The sequence shown here is derived from an EMBL/GenBank/DDBJ whole genome shotgun (WGS) entry which is preliminary data.</text>
</comment>